<proteinExistence type="predicted"/>
<dbReference type="Pfam" id="PF12917">
    <property type="entry name" value="YfbR-like"/>
    <property type="match status" value="1"/>
</dbReference>
<organism evidence="1 2">
    <name type="scientific">Allochromatium tepidum</name>
    <dbReference type="NCBI Taxonomy" id="553982"/>
    <lineage>
        <taxon>Bacteria</taxon>
        <taxon>Pseudomonadati</taxon>
        <taxon>Pseudomonadota</taxon>
        <taxon>Gammaproteobacteria</taxon>
        <taxon>Chromatiales</taxon>
        <taxon>Chromatiaceae</taxon>
        <taxon>Allochromatium</taxon>
    </lineage>
</organism>
<evidence type="ECO:0000313" key="2">
    <source>
        <dbReference type="Proteomes" id="UP000680679"/>
    </source>
</evidence>
<evidence type="ECO:0000313" key="1">
    <source>
        <dbReference type="EMBL" id="BCU07005.1"/>
    </source>
</evidence>
<dbReference type="Proteomes" id="UP000680679">
    <property type="component" value="Chromosome"/>
</dbReference>
<gene>
    <name evidence="1" type="ORF">Atep_16820</name>
</gene>
<dbReference type="RefSeq" id="WP_213378009.1">
    <property type="nucleotide sequence ID" value="NZ_AP024563.1"/>
</dbReference>
<name>A0ABN6GAQ9_9GAMM</name>
<reference evidence="1 2" key="1">
    <citation type="submission" date="2021-04" db="EMBL/GenBank/DDBJ databases">
        <title>Complete genome sequencing of Allochromatium tepidum strain NZ.</title>
        <authorList>
            <person name="Tsukatani Y."/>
            <person name="Mori H."/>
        </authorList>
    </citation>
    <scope>NUCLEOTIDE SEQUENCE [LARGE SCALE GENOMIC DNA]</scope>
    <source>
        <strain evidence="1 2">NZ</strain>
    </source>
</reference>
<accession>A0ABN6GAQ9</accession>
<keyword evidence="2" id="KW-1185">Reference proteome</keyword>
<dbReference type="SUPFAM" id="SSF109604">
    <property type="entry name" value="HD-domain/PDEase-like"/>
    <property type="match status" value="1"/>
</dbReference>
<dbReference type="EMBL" id="AP024563">
    <property type="protein sequence ID" value="BCU07005.1"/>
    <property type="molecule type" value="Genomic_DNA"/>
</dbReference>
<evidence type="ECO:0008006" key="3">
    <source>
        <dbReference type="Google" id="ProtNLM"/>
    </source>
</evidence>
<sequence>MRDLRLNMQDIARSGHVTRWHSVRCARNQTLAEHHYLVTMIARELMRRLFGESLPAETRLLVLEYALTHDTPELLMGDLPSPLKQRIAEIAGDGNPLTRIEHEIAPELGACRRALADSALACVVKLADLMDACLFIREEGIGRHAALVADKSEALLREKIREAGERFPELDWSQVPDLYAHMCGEAGPDNRILFEQVRSPVSNPDIS</sequence>
<protein>
    <recommendedName>
        <fullName evidence="3">HD domain-containing protein</fullName>
    </recommendedName>
</protein>
<dbReference type="Gene3D" id="1.10.3210.10">
    <property type="entry name" value="Hypothetical protein af1432"/>
    <property type="match status" value="1"/>
</dbReference>